<dbReference type="EnsemblFungi" id="EJT79643">
    <property type="protein sequence ID" value="EJT79643"/>
    <property type="gene ID" value="GGTG_04727"/>
</dbReference>
<evidence type="ECO:0000313" key="3">
    <source>
        <dbReference type="Proteomes" id="UP000006039"/>
    </source>
</evidence>
<dbReference type="GeneID" id="20345185"/>
<accession>J3NTX8</accession>
<reference evidence="2" key="4">
    <citation type="journal article" date="2015" name="G3 (Bethesda)">
        <title>Genome sequences of three phytopathogenic species of the Magnaporthaceae family of fungi.</title>
        <authorList>
            <person name="Okagaki L.H."/>
            <person name="Nunes C.C."/>
            <person name="Sailsbery J."/>
            <person name="Clay B."/>
            <person name="Brown D."/>
            <person name="John T."/>
            <person name="Oh Y."/>
            <person name="Young N."/>
            <person name="Fitzgerald M."/>
            <person name="Haas B.J."/>
            <person name="Zeng Q."/>
            <person name="Young S."/>
            <person name="Adiconis X."/>
            <person name="Fan L."/>
            <person name="Levin J.Z."/>
            <person name="Mitchell T.K."/>
            <person name="Okubara P.A."/>
            <person name="Farman M.L."/>
            <person name="Kohn L.M."/>
            <person name="Birren B."/>
            <person name="Ma L.-J."/>
            <person name="Dean R.A."/>
        </authorList>
    </citation>
    <scope>NUCLEOTIDE SEQUENCE</scope>
    <source>
        <strain evidence="2">R3-111a-1</strain>
    </source>
</reference>
<dbReference type="RefSeq" id="XP_009220788.1">
    <property type="nucleotide sequence ID" value="XM_009222524.1"/>
</dbReference>
<reference evidence="2" key="5">
    <citation type="submission" date="2018-04" db="UniProtKB">
        <authorList>
            <consortium name="EnsemblFungi"/>
        </authorList>
    </citation>
    <scope>IDENTIFICATION</scope>
    <source>
        <strain evidence="2">R3-111a-1</strain>
    </source>
</reference>
<evidence type="ECO:0000313" key="2">
    <source>
        <dbReference type="EnsemblFungi" id="EJT79643"/>
    </source>
</evidence>
<proteinExistence type="predicted"/>
<sequence length="107" mass="12206">MRSAKCWRPAAALRAIHMLKACMGNLDLREECRQIVECWHKEGKLPVRSPMSRTRANPGSPFLAYGTKAPACNCSARWDSAQLHFPPWAACNMHRDQLNSHKIRCME</sequence>
<dbReference type="AlphaFoldDB" id="J3NTX8"/>
<gene>
    <name evidence="2" type="primary">20345185</name>
    <name evidence="1" type="ORF">GGTG_04727</name>
</gene>
<dbReference type="HOGENOM" id="CLU_2210220_0_0_1"/>
<dbReference type="EMBL" id="GL385396">
    <property type="protein sequence ID" value="EJT79643.1"/>
    <property type="molecule type" value="Genomic_DNA"/>
</dbReference>
<reference evidence="1" key="3">
    <citation type="submission" date="2010-09" db="EMBL/GenBank/DDBJ databases">
        <title>Annotation of Gaeumannomyces graminis var. tritici R3-111a-1.</title>
        <authorList>
            <consortium name="The Broad Institute Genome Sequencing Platform"/>
            <person name="Ma L.-J."/>
            <person name="Dead R."/>
            <person name="Young S.K."/>
            <person name="Zeng Q."/>
            <person name="Gargeya S."/>
            <person name="Fitzgerald M."/>
            <person name="Haas B."/>
            <person name="Abouelleil A."/>
            <person name="Alvarado L."/>
            <person name="Arachchi H.M."/>
            <person name="Berlin A."/>
            <person name="Brown A."/>
            <person name="Chapman S.B."/>
            <person name="Chen Z."/>
            <person name="Dunbar C."/>
            <person name="Freedman E."/>
            <person name="Gearin G."/>
            <person name="Gellesch M."/>
            <person name="Goldberg J."/>
            <person name="Griggs A."/>
            <person name="Gujja S."/>
            <person name="Heiman D."/>
            <person name="Howarth C."/>
            <person name="Larson L."/>
            <person name="Lui A."/>
            <person name="MacDonald P.J.P."/>
            <person name="Mehta T."/>
            <person name="Montmayeur A."/>
            <person name="Murphy C."/>
            <person name="Neiman D."/>
            <person name="Pearson M."/>
            <person name="Priest M."/>
            <person name="Roberts A."/>
            <person name="Saif S."/>
            <person name="Shea T."/>
            <person name="Shenoy N."/>
            <person name="Sisk P."/>
            <person name="Stolte C."/>
            <person name="Sykes S."/>
            <person name="Yandava C."/>
            <person name="Wortman J."/>
            <person name="Nusbaum C."/>
            <person name="Birren B."/>
        </authorList>
    </citation>
    <scope>NUCLEOTIDE SEQUENCE</scope>
    <source>
        <strain evidence="1">R3-111a-1</strain>
    </source>
</reference>
<organism evidence="1">
    <name type="scientific">Gaeumannomyces tritici (strain R3-111a-1)</name>
    <name type="common">Wheat and barley take-all root rot fungus</name>
    <name type="synonym">Gaeumannomyces graminis var. tritici</name>
    <dbReference type="NCBI Taxonomy" id="644352"/>
    <lineage>
        <taxon>Eukaryota</taxon>
        <taxon>Fungi</taxon>
        <taxon>Dikarya</taxon>
        <taxon>Ascomycota</taxon>
        <taxon>Pezizomycotina</taxon>
        <taxon>Sordariomycetes</taxon>
        <taxon>Sordariomycetidae</taxon>
        <taxon>Magnaporthales</taxon>
        <taxon>Magnaporthaceae</taxon>
        <taxon>Gaeumannomyces</taxon>
    </lineage>
</organism>
<name>J3NTX8_GAET3</name>
<reference evidence="1" key="2">
    <citation type="submission" date="2010-07" db="EMBL/GenBank/DDBJ databases">
        <authorList>
            <consortium name="The Broad Institute Genome Sequencing Platform"/>
            <consortium name="Broad Institute Genome Sequencing Center for Infectious Disease"/>
            <person name="Ma L.-J."/>
            <person name="Dead R."/>
            <person name="Young S."/>
            <person name="Zeng Q."/>
            <person name="Koehrsen M."/>
            <person name="Alvarado L."/>
            <person name="Berlin A."/>
            <person name="Chapman S.B."/>
            <person name="Chen Z."/>
            <person name="Freedman E."/>
            <person name="Gellesch M."/>
            <person name="Goldberg J."/>
            <person name="Griggs A."/>
            <person name="Gujja S."/>
            <person name="Heilman E.R."/>
            <person name="Heiman D."/>
            <person name="Hepburn T."/>
            <person name="Howarth C."/>
            <person name="Jen D."/>
            <person name="Larson L."/>
            <person name="Mehta T."/>
            <person name="Neiman D."/>
            <person name="Pearson M."/>
            <person name="Roberts A."/>
            <person name="Saif S."/>
            <person name="Shea T."/>
            <person name="Shenoy N."/>
            <person name="Sisk P."/>
            <person name="Stolte C."/>
            <person name="Sykes S."/>
            <person name="Walk T."/>
            <person name="White J."/>
            <person name="Yandava C."/>
            <person name="Haas B."/>
            <person name="Nusbaum C."/>
            <person name="Birren B."/>
        </authorList>
    </citation>
    <scope>NUCLEOTIDE SEQUENCE</scope>
    <source>
        <strain evidence="1">R3-111a-1</strain>
    </source>
</reference>
<reference evidence="3" key="1">
    <citation type="submission" date="2010-07" db="EMBL/GenBank/DDBJ databases">
        <title>The genome sequence of Gaeumannomyces graminis var. tritici strain R3-111a-1.</title>
        <authorList>
            <consortium name="The Broad Institute Genome Sequencing Platform"/>
            <person name="Ma L.-J."/>
            <person name="Dead R."/>
            <person name="Young S."/>
            <person name="Zeng Q."/>
            <person name="Koehrsen M."/>
            <person name="Alvarado L."/>
            <person name="Berlin A."/>
            <person name="Chapman S.B."/>
            <person name="Chen Z."/>
            <person name="Freedman E."/>
            <person name="Gellesch M."/>
            <person name="Goldberg J."/>
            <person name="Griggs A."/>
            <person name="Gujja S."/>
            <person name="Heilman E.R."/>
            <person name="Heiman D."/>
            <person name="Hepburn T."/>
            <person name="Howarth C."/>
            <person name="Jen D."/>
            <person name="Larson L."/>
            <person name="Mehta T."/>
            <person name="Neiman D."/>
            <person name="Pearson M."/>
            <person name="Roberts A."/>
            <person name="Saif S."/>
            <person name="Shea T."/>
            <person name="Shenoy N."/>
            <person name="Sisk P."/>
            <person name="Stolte C."/>
            <person name="Sykes S."/>
            <person name="Walk T."/>
            <person name="White J."/>
            <person name="Yandava C."/>
            <person name="Haas B."/>
            <person name="Nusbaum C."/>
            <person name="Birren B."/>
        </authorList>
    </citation>
    <scope>NUCLEOTIDE SEQUENCE [LARGE SCALE GENOMIC DNA]</scope>
    <source>
        <strain evidence="3">R3-111a-1</strain>
    </source>
</reference>
<evidence type="ECO:0000313" key="1">
    <source>
        <dbReference type="EMBL" id="EJT79643.1"/>
    </source>
</evidence>
<protein>
    <submittedName>
        <fullName evidence="1 2">Uncharacterized protein</fullName>
    </submittedName>
</protein>
<dbReference type="Proteomes" id="UP000006039">
    <property type="component" value="Unassembled WGS sequence"/>
</dbReference>
<dbReference type="VEuPathDB" id="FungiDB:GGTG_04727"/>
<keyword evidence="3" id="KW-1185">Reference proteome</keyword>